<dbReference type="EMBL" id="JAGEUA010000002">
    <property type="protein sequence ID" value="KAL1005430.1"/>
    <property type="molecule type" value="Genomic_DNA"/>
</dbReference>
<feature type="non-terminal residue" evidence="2">
    <location>
        <position position="1"/>
    </location>
</feature>
<dbReference type="Proteomes" id="UP001557470">
    <property type="component" value="Unassembled WGS sequence"/>
</dbReference>
<gene>
    <name evidence="2" type="ORF">UPYG_G00059050</name>
</gene>
<evidence type="ECO:0000313" key="3">
    <source>
        <dbReference type="Proteomes" id="UP001557470"/>
    </source>
</evidence>
<proteinExistence type="predicted"/>
<feature type="compositionally biased region" description="Polar residues" evidence="1">
    <location>
        <begin position="23"/>
        <end position="35"/>
    </location>
</feature>
<accession>A0ABD0X9J0</accession>
<organism evidence="2 3">
    <name type="scientific">Umbra pygmaea</name>
    <name type="common">Eastern mudminnow</name>
    <dbReference type="NCBI Taxonomy" id="75934"/>
    <lineage>
        <taxon>Eukaryota</taxon>
        <taxon>Metazoa</taxon>
        <taxon>Chordata</taxon>
        <taxon>Craniata</taxon>
        <taxon>Vertebrata</taxon>
        <taxon>Euteleostomi</taxon>
        <taxon>Actinopterygii</taxon>
        <taxon>Neopterygii</taxon>
        <taxon>Teleostei</taxon>
        <taxon>Protacanthopterygii</taxon>
        <taxon>Esociformes</taxon>
        <taxon>Umbridae</taxon>
        <taxon>Umbra</taxon>
    </lineage>
</organism>
<feature type="compositionally biased region" description="Polar residues" evidence="1">
    <location>
        <begin position="112"/>
        <end position="130"/>
    </location>
</feature>
<feature type="region of interest" description="Disordered" evidence="1">
    <location>
        <begin position="1"/>
        <end position="41"/>
    </location>
</feature>
<feature type="region of interest" description="Disordered" evidence="1">
    <location>
        <begin position="103"/>
        <end position="130"/>
    </location>
</feature>
<dbReference type="AlphaFoldDB" id="A0ABD0X9J0"/>
<evidence type="ECO:0000313" key="2">
    <source>
        <dbReference type="EMBL" id="KAL1005430.1"/>
    </source>
</evidence>
<protein>
    <submittedName>
        <fullName evidence="2">Uncharacterized protein</fullName>
    </submittedName>
</protein>
<reference evidence="2 3" key="1">
    <citation type="submission" date="2024-06" db="EMBL/GenBank/DDBJ databases">
        <authorList>
            <person name="Pan Q."/>
            <person name="Wen M."/>
            <person name="Jouanno E."/>
            <person name="Zahm M."/>
            <person name="Klopp C."/>
            <person name="Cabau C."/>
            <person name="Louis A."/>
            <person name="Berthelot C."/>
            <person name="Parey E."/>
            <person name="Roest Crollius H."/>
            <person name="Montfort J."/>
            <person name="Robinson-Rechavi M."/>
            <person name="Bouchez O."/>
            <person name="Lampietro C."/>
            <person name="Lopez Roques C."/>
            <person name="Donnadieu C."/>
            <person name="Postlethwait J."/>
            <person name="Bobe J."/>
            <person name="Verreycken H."/>
            <person name="Guiguen Y."/>
        </authorList>
    </citation>
    <scope>NUCLEOTIDE SEQUENCE [LARGE SCALE GENOMIC DNA]</scope>
    <source>
        <strain evidence="2">Up_M1</strain>
        <tissue evidence="2">Testis</tissue>
    </source>
</reference>
<keyword evidence="3" id="KW-1185">Reference proteome</keyword>
<evidence type="ECO:0000256" key="1">
    <source>
        <dbReference type="SAM" id="MobiDB-lite"/>
    </source>
</evidence>
<comment type="caution">
    <text evidence="2">The sequence shown here is derived from an EMBL/GenBank/DDBJ whole genome shotgun (WGS) entry which is preliminary data.</text>
</comment>
<name>A0ABD0X9J0_UMBPY</name>
<sequence>QKRDRTKSSTVLKHSTRTLVPDSKTTNQDPHTGTIANPIYSAENNQNSDVAHDITTGYCTSSNQNQDELYCNFSSSLEDKDCVNSATVKNRDSISLNYTTVSFAKDPGVSNHPDTNPTTVDDSPMYSTIK</sequence>